<dbReference type="AlphaFoldDB" id="A0A1I5MKY6"/>
<dbReference type="Pfam" id="PF02481">
    <property type="entry name" value="DNA_processg_A"/>
    <property type="match status" value="1"/>
</dbReference>
<dbReference type="SUPFAM" id="SSF102405">
    <property type="entry name" value="MCP/YpsA-like"/>
    <property type="match status" value="1"/>
</dbReference>
<dbReference type="Proteomes" id="UP000199227">
    <property type="component" value="Unassembled WGS sequence"/>
</dbReference>
<dbReference type="STRING" id="223786.SAMN05216234_10652"/>
<reference evidence="3 4" key="1">
    <citation type="submission" date="2016-10" db="EMBL/GenBank/DDBJ databases">
        <authorList>
            <person name="de Groot N.N."/>
        </authorList>
    </citation>
    <scope>NUCLEOTIDE SEQUENCE [LARGE SCALE GENOMIC DNA]</scope>
    <source>
        <strain evidence="3 4">EP1-55-1</strain>
    </source>
</reference>
<dbReference type="PANTHER" id="PTHR43022">
    <property type="entry name" value="PROTEIN SMF"/>
    <property type="match status" value="1"/>
</dbReference>
<evidence type="ECO:0000313" key="4">
    <source>
        <dbReference type="Proteomes" id="UP000199227"/>
    </source>
</evidence>
<accession>A0A1I5MKY6</accession>
<sequence>MPFLLDKHITEFKYMKSYPKHIYYRGDEDLLNRQKVSVVGTRRPSGYTKSIVMQITSSLASRGVVIVSGAAMGVDAVAHNGAGYSSTIAVMGCGIKHRYPKINSNLIESIETKGGLVLSQFDPDFIATPWSFVVRNELVVALGEVLIVAEADLNSGTMRSVEYAKKMGKPIFVIPHRLGESKGTNALLESKDAEAIYDIDKFVSSFGVLSKSQKEDTFIQYCRKSPSYEDAMKKFGQKVFEAELEGIIAVKDGRIVIL</sequence>
<dbReference type="GO" id="GO:0009294">
    <property type="term" value="P:DNA-mediated transformation"/>
    <property type="evidence" value="ECO:0007669"/>
    <property type="project" value="InterPro"/>
</dbReference>
<dbReference type="RefSeq" id="WP_342707883.1">
    <property type="nucleotide sequence ID" value="NZ_FOXB01000006.1"/>
</dbReference>
<comment type="similarity">
    <text evidence="1">Belongs to the DprA/Smf family.</text>
</comment>
<proteinExistence type="inferred from homology"/>
<evidence type="ECO:0000259" key="2">
    <source>
        <dbReference type="Pfam" id="PF02481"/>
    </source>
</evidence>
<dbReference type="InterPro" id="IPR003488">
    <property type="entry name" value="DprA"/>
</dbReference>
<organism evidence="3 4">
    <name type="scientific">Hydrogenimonas thermophila</name>
    <dbReference type="NCBI Taxonomy" id="223786"/>
    <lineage>
        <taxon>Bacteria</taxon>
        <taxon>Pseudomonadati</taxon>
        <taxon>Campylobacterota</taxon>
        <taxon>Epsilonproteobacteria</taxon>
        <taxon>Campylobacterales</taxon>
        <taxon>Hydrogenimonadaceae</taxon>
        <taxon>Hydrogenimonas</taxon>
    </lineage>
</organism>
<evidence type="ECO:0000313" key="3">
    <source>
        <dbReference type="EMBL" id="SFP10268.1"/>
    </source>
</evidence>
<dbReference type="Gene3D" id="3.40.50.450">
    <property type="match status" value="1"/>
</dbReference>
<dbReference type="PANTHER" id="PTHR43022:SF1">
    <property type="entry name" value="PROTEIN SMF"/>
    <property type="match status" value="1"/>
</dbReference>
<evidence type="ECO:0000256" key="1">
    <source>
        <dbReference type="ARBA" id="ARBA00006525"/>
    </source>
</evidence>
<protein>
    <submittedName>
        <fullName evidence="3">DNA processing protein</fullName>
    </submittedName>
</protein>
<gene>
    <name evidence="3" type="ORF">SAMN05216234_10652</name>
</gene>
<feature type="domain" description="Smf/DprA SLOG" evidence="2">
    <location>
        <begin position="12"/>
        <end position="205"/>
    </location>
</feature>
<dbReference type="EMBL" id="FOXB01000006">
    <property type="protein sequence ID" value="SFP10268.1"/>
    <property type="molecule type" value="Genomic_DNA"/>
</dbReference>
<dbReference type="InterPro" id="IPR057666">
    <property type="entry name" value="DrpA_SLOG"/>
</dbReference>
<keyword evidence="4" id="KW-1185">Reference proteome</keyword>
<name>A0A1I5MKY6_9BACT</name>